<dbReference type="GO" id="GO:0006508">
    <property type="term" value="P:proteolysis"/>
    <property type="evidence" value="ECO:0007669"/>
    <property type="project" value="UniProtKB-KW"/>
</dbReference>
<protein>
    <recommendedName>
        <fullName evidence="21">Integrase catalytic domain-containing protein</fullName>
    </recommendedName>
</protein>
<keyword evidence="16" id="KW-0808">Transferase</keyword>
<reference evidence="22" key="1">
    <citation type="submission" date="2021-03" db="EMBL/GenBank/DDBJ databases">
        <title>Draft genome sequence of rust myrtle Austropuccinia psidii MF-1, a brazilian biotype.</title>
        <authorList>
            <person name="Quecine M.C."/>
            <person name="Pachon D.M.R."/>
            <person name="Bonatelli M.L."/>
            <person name="Correr F.H."/>
            <person name="Franceschini L.M."/>
            <person name="Leite T.F."/>
            <person name="Margarido G.R.A."/>
            <person name="Almeida C.A."/>
            <person name="Ferrarezi J.A."/>
            <person name="Labate C.A."/>
        </authorList>
    </citation>
    <scope>NUCLEOTIDE SEQUENCE</scope>
    <source>
        <strain evidence="22">MF-1</strain>
    </source>
</reference>
<evidence type="ECO:0000256" key="4">
    <source>
        <dbReference type="ARBA" id="ARBA00022670"/>
    </source>
</evidence>
<keyword evidence="16" id="KW-0239">DNA-directed DNA polymerase</keyword>
<dbReference type="GO" id="GO:0015074">
    <property type="term" value="P:DNA integration"/>
    <property type="evidence" value="ECO:0007669"/>
    <property type="project" value="UniProtKB-KW"/>
</dbReference>
<keyword evidence="10" id="KW-0378">Hydrolase</keyword>
<keyword evidence="8" id="KW-0547">Nucleotide-binding</keyword>
<keyword evidence="18" id="KW-0233">DNA recombination</keyword>
<dbReference type="GO" id="GO:0003964">
    <property type="term" value="F:RNA-directed DNA polymerase activity"/>
    <property type="evidence" value="ECO:0007669"/>
    <property type="project" value="UniProtKB-KW"/>
</dbReference>
<dbReference type="InterPro" id="IPR057670">
    <property type="entry name" value="SH3_retrovirus"/>
</dbReference>
<comment type="function">
    <text evidence="1">The aspartyl protease (PR) mediates the proteolytic cleavages of the Gag and Gag-Pol polyproteins after assembly of the VLP.</text>
</comment>
<evidence type="ECO:0000256" key="18">
    <source>
        <dbReference type="ARBA" id="ARBA00023172"/>
    </source>
</evidence>
<dbReference type="GO" id="GO:0006310">
    <property type="term" value="P:DNA recombination"/>
    <property type="evidence" value="ECO:0007669"/>
    <property type="project" value="UniProtKB-KW"/>
</dbReference>
<sequence length="405" mass="45559">MNLVDGLINYPEASHNFNEAFASTKMTVNNSKSAIGSTWTDEAITNIFFHLVEEAEEDDPYVASIQETPGNELLFLFDSGTTYHVTGDDNLFVEYHNVNMSLSVASAKQHPVIGRGTINLVSPSAKSRHSPIENESRNIVTEPGNVIVTDLMGPFPISVDKKITDNGGECSLQFLNTNLVQKGIIHEGTIPYEHHQSGKIERTNRTIAEAARSMLVDLVVDIAFWPYTFRQVVWVFNRVLHRKSIKTSYETVTGHWPDLAPLKVFGCEVYVYNLLDRKDLSTKARELIHIGAAEDAKGWIFWYCNQKHIFKCASAIFDENGIQMEVIGVLATSTILVKKIFDPSMIKEIKYQDNITELMNMSETLHLDAPSSYNYAQKWQEAIGLESKNMESMAVWTEVPNSKAN</sequence>
<organism evidence="22 23">
    <name type="scientific">Austropuccinia psidii MF-1</name>
    <dbReference type="NCBI Taxonomy" id="1389203"/>
    <lineage>
        <taxon>Eukaryota</taxon>
        <taxon>Fungi</taxon>
        <taxon>Dikarya</taxon>
        <taxon>Basidiomycota</taxon>
        <taxon>Pucciniomycotina</taxon>
        <taxon>Pucciniomycetes</taxon>
        <taxon>Pucciniales</taxon>
        <taxon>Sphaerophragmiaceae</taxon>
        <taxon>Austropuccinia</taxon>
    </lineage>
</organism>
<dbReference type="GO" id="GO:0003887">
    <property type="term" value="F:DNA-directed DNA polymerase activity"/>
    <property type="evidence" value="ECO:0007669"/>
    <property type="project" value="UniProtKB-KW"/>
</dbReference>
<keyword evidence="7" id="KW-0479">Metal-binding</keyword>
<dbReference type="InterPro" id="IPR039537">
    <property type="entry name" value="Retrotran_Ty1/copia-like"/>
</dbReference>
<evidence type="ECO:0000256" key="14">
    <source>
        <dbReference type="ARBA" id="ARBA00022908"/>
    </source>
</evidence>
<dbReference type="InterPro" id="IPR036397">
    <property type="entry name" value="RNaseH_sf"/>
</dbReference>
<dbReference type="GO" id="GO:0046872">
    <property type="term" value="F:metal ion binding"/>
    <property type="evidence" value="ECO:0007669"/>
    <property type="project" value="UniProtKB-KW"/>
</dbReference>
<evidence type="ECO:0000256" key="8">
    <source>
        <dbReference type="ARBA" id="ARBA00022741"/>
    </source>
</evidence>
<dbReference type="Gene3D" id="3.30.420.10">
    <property type="entry name" value="Ribonuclease H-like superfamily/Ribonuclease H"/>
    <property type="match status" value="1"/>
</dbReference>
<keyword evidence="15" id="KW-0695">RNA-directed DNA polymerase</keyword>
<dbReference type="EMBL" id="AVOT02031957">
    <property type="protein sequence ID" value="MBW0525624.1"/>
    <property type="molecule type" value="Genomic_DNA"/>
</dbReference>
<dbReference type="Pfam" id="PF22936">
    <property type="entry name" value="Pol_BBD"/>
    <property type="match status" value="1"/>
</dbReference>
<comment type="catalytic activity">
    <reaction evidence="19">
        <text>DNA(n) + a 2'-deoxyribonucleoside 5'-triphosphate = DNA(n+1) + diphosphate</text>
        <dbReference type="Rhea" id="RHEA:22508"/>
        <dbReference type="Rhea" id="RHEA-COMP:17339"/>
        <dbReference type="Rhea" id="RHEA-COMP:17340"/>
        <dbReference type="ChEBI" id="CHEBI:33019"/>
        <dbReference type="ChEBI" id="CHEBI:61560"/>
        <dbReference type="ChEBI" id="CHEBI:173112"/>
        <dbReference type="EC" id="2.7.7.49"/>
    </reaction>
</comment>
<gene>
    <name evidence="22" type="ORF">O181_065339</name>
</gene>
<keyword evidence="11" id="KW-0067">ATP-binding</keyword>
<keyword evidence="14" id="KW-0229">DNA integration</keyword>
<keyword evidence="13" id="KW-0694">RNA-binding</keyword>
<keyword evidence="4" id="KW-0645">Protease</keyword>
<keyword evidence="2" id="KW-0815">Transposition</keyword>
<evidence type="ECO:0000256" key="7">
    <source>
        <dbReference type="ARBA" id="ARBA00022723"/>
    </source>
</evidence>
<dbReference type="Pfam" id="PF25597">
    <property type="entry name" value="SH3_retrovirus"/>
    <property type="match status" value="1"/>
</dbReference>
<evidence type="ECO:0000256" key="19">
    <source>
        <dbReference type="ARBA" id="ARBA00048173"/>
    </source>
</evidence>
<evidence type="ECO:0000256" key="2">
    <source>
        <dbReference type="ARBA" id="ARBA00022578"/>
    </source>
</evidence>
<keyword evidence="9" id="KW-0255">Endonuclease</keyword>
<evidence type="ECO:0000313" key="23">
    <source>
        <dbReference type="Proteomes" id="UP000765509"/>
    </source>
</evidence>
<dbReference type="GO" id="GO:0005524">
    <property type="term" value="F:ATP binding"/>
    <property type="evidence" value="ECO:0007669"/>
    <property type="project" value="UniProtKB-KW"/>
</dbReference>
<accession>A0A9Q3I4G1</accession>
<evidence type="ECO:0000256" key="10">
    <source>
        <dbReference type="ARBA" id="ARBA00022801"/>
    </source>
</evidence>
<evidence type="ECO:0000256" key="16">
    <source>
        <dbReference type="ARBA" id="ARBA00022932"/>
    </source>
</evidence>
<evidence type="ECO:0000259" key="21">
    <source>
        <dbReference type="PROSITE" id="PS50994"/>
    </source>
</evidence>
<evidence type="ECO:0000256" key="5">
    <source>
        <dbReference type="ARBA" id="ARBA00022695"/>
    </source>
</evidence>
<comment type="catalytic activity">
    <reaction evidence="20">
        <text>DNA(n) + a 2'-deoxyribonucleoside 5'-triphosphate = DNA(n+1) + diphosphate</text>
        <dbReference type="Rhea" id="RHEA:22508"/>
        <dbReference type="Rhea" id="RHEA-COMP:17339"/>
        <dbReference type="Rhea" id="RHEA-COMP:17340"/>
        <dbReference type="ChEBI" id="CHEBI:33019"/>
        <dbReference type="ChEBI" id="CHEBI:61560"/>
        <dbReference type="ChEBI" id="CHEBI:173112"/>
        <dbReference type="EC" id="2.7.7.7"/>
    </reaction>
</comment>
<name>A0A9Q3I4G1_9BASI</name>
<dbReference type="PROSITE" id="PS50994">
    <property type="entry name" value="INTEGRASE"/>
    <property type="match status" value="1"/>
</dbReference>
<keyword evidence="5" id="KW-0548">Nucleotidyltransferase</keyword>
<evidence type="ECO:0000256" key="11">
    <source>
        <dbReference type="ARBA" id="ARBA00022840"/>
    </source>
</evidence>
<dbReference type="Proteomes" id="UP000765509">
    <property type="component" value="Unassembled WGS sequence"/>
</dbReference>
<evidence type="ECO:0000256" key="6">
    <source>
        <dbReference type="ARBA" id="ARBA00022722"/>
    </source>
</evidence>
<keyword evidence="17" id="KW-0917">Virion maturation</keyword>
<keyword evidence="3" id="KW-1188">Viral release from host cell</keyword>
<dbReference type="GO" id="GO:0005634">
    <property type="term" value="C:nucleus"/>
    <property type="evidence" value="ECO:0007669"/>
    <property type="project" value="UniProtKB-ARBA"/>
</dbReference>
<feature type="domain" description="Integrase catalytic" evidence="21">
    <location>
        <begin position="163"/>
        <end position="265"/>
    </location>
</feature>
<evidence type="ECO:0000256" key="20">
    <source>
        <dbReference type="ARBA" id="ARBA00049244"/>
    </source>
</evidence>
<keyword evidence="6" id="KW-0540">Nuclease</keyword>
<dbReference type="GO" id="GO:0008233">
    <property type="term" value="F:peptidase activity"/>
    <property type="evidence" value="ECO:0007669"/>
    <property type="project" value="UniProtKB-KW"/>
</dbReference>
<dbReference type="GO" id="GO:0004519">
    <property type="term" value="F:endonuclease activity"/>
    <property type="evidence" value="ECO:0007669"/>
    <property type="project" value="UniProtKB-KW"/>
</dbReference>
<evidence type="ECO:0000256" key="15">
    <source>
        <dbReference type="ARBA" id="ARBA00022918"/>
    </source>
</evidence>
<evidence type="ECO:0000256" key="12">
    <source>
        <dbReference type="ARBA" id="ARBA00022842"/>
    </source>
</evidence>
<evidence type="ECO:0000313" key="22">
    <source>
        <dbReference type="EMBL" id="MBW0525624.1"/>
    </source>
</evidence>
<evidence type="ECO:0000256" key="1">
    <source>
        <dbReference type="ARBA" id="ARBA00002180"/>
    </source>
</evidence>
<dbReference type="InterPro" id="IPR001584">
    <property type="entry name" value="Integrase_cat-core"/>
</dbReference>
<dbReference type="InterPro" id="IPR054722">
    <property type="entry name" value="PolX-like_BBD"/>
</dbReference>
<dbReference type="PANTHER" id="PTHR42648:SF11">
    <property type="entry name" value="TRANSPOSON TY4-P GAG-POL POLYPROTEIN"/>
    <property type="match status" value="1"/>
</dbReference>
<evidence type="ECO:0000256" key="9">
    <source>
        <dbReference type="ARBA" id="ARBA00022759"/>
    </source>
</evidence>
<keyword evidence="12" id="KW-0460">Magnesium</keyword>
<dbReference type="SUPFAM" id="SSF53098">
    <property type="entry name" value="Ribonuclease H-like"/>
    <property type="match status" value="1"/>
</dbReference>
<proteinExistence type="predicted"/>
<dbReference type="GO" id="GO:0032196">
    <property type="term" value="P:transposition"/>
    <property type="evidence" value="ECO:0007669"/>
    <property type="project" value="UniProtKB-KW"/>
</dbReference>
<dbReference type="AlphaFoldDB" id="A0A9Q3I4G1"/>
<dbReference type="InterPro" id="IPR012337">
    <property type="entry name" value="RNaseH-like_sf"/>
</dbReference>
<keyword evidence="23" id="KW-1185">Reference proteome</keyword>
<comment type="caution">
    <text evidence="22">The sequence shown here is derived from an EMBL/GenBank/DDBJ whole genome shotgun (WGS) entry which is preliminary data.</text>
</comment>
<evidence type="ECO:0000256" key="3">
    <source>
        <dbReference type="ARBA" id="ARBA00022612"/>
    </source>
</evidence>
<evidence type="ECO:0000256" key="17">
    <source>
        <dbReference type="ARBA" id="ARBA00023113"/>
    </source>
</evidence>
<dbReference type="PANTHER" id="PTHR42648">
    <property type="entry name" value="TRANSPOSASE, PUTATIVE-RELATED"/>
    <property type="match status" value="1"/>
</dbReference>
<evidence type="ECO:0000256" key="13">
    <source>
        <dbReference type="ARBA" id="ARBA00022884"/>
    </source>
</evidence>
<dbReference type="GO" id="GO:0003723">
    <property type="term" value="F:RNA binding"/>
    <property type="evidence" value="ECO:0007669"/>
    <property type="project" value="UniProtKB-KW"/>
</dbReference>